<sequence length="31" mass="3292">MINTTDSSTRASPGNILASEQNRRSGETPVT</sequence>
<feature type="region of interest" description="Disordered" evidence="1">
    <location>
        <begin position="1"/>
        <end position="31"/>
    </location>
</feature>
<reference evidence="2" key="2">
    <citation type="journal article" date="2010" name="Nature">
        <title>Comparative genomics reveals mobile pathogenicity chromosomes in Fusarium.</title>
        <authorList>
            <person name="Ma L.J."/>
            <person name="van der Does H.C."/>
            <person name="Borkovich K.A."/>
            <person name="Coleman J.J."/>
            <person name="Daboussi M.J."/>
            <person name="Di Pietro A."/>
            <person name="Dufresne M."/>
            <person name="Freitag M."/>
            <person name="Grabherr M."/>
            <person name="Henrissat B."/>
            <person name="Houterman P.M."/>
            <person name="Kang S."/>
            <person name="Shim W.B."/>
            <person name="Woloshuk C."/>
            <person name="Xie X."/>
            <person name="Xu J.R."/>
            <person name="Antoniw J."/>
            <person name="Baker S.E."/>
            <person name="Bluhm B.H."/>
            <person name="Breakspear A."/>
            <person name="Brown D.W."/>
            <person name="Butchko R.A."/>
            <person name="Chapman S."/>
            <person name="Coulson R."/>
            <person name="Coutinho P.M."/>
            <person name="Danchin E.G."/>
            <person name="Diener A."/>
            <person name="Gale L.R."/>
            <person name="Gardiner D.M."/>
            <person name="Goff S."/>
            <person name="Hammond-Kosack K.E."/>
            <person name="Hilburn K."/>
            <person name="Hua-Van A."/>
            <person name="Jonkers W."/>
            <person name="Kazan K."/>
            <person name="Kodira C.D."/>
            <person name="Koehrsen M."/>
            <person name="Kumar L."/>
            <person name="Lee Y.H."/>
            <person name="Li L."/>
            <person name="Manners J.M."/>
            <person name="Miranda-Saavedra D."/>
            <person name="Mukherjee M."/>
            <person name="Park G."/>
            <person name="Park J."/>
            <person name="Park S.Y."/>
            <person name="Proctor R.H."/>
            <person name="Regev A."/>
            <person name="Ruiz-Roldan M.C."/>
            <person name="Sain D."/>
            <person name="Sakthikumar S."/>
            <person name="Sykes S."/>
            <person name="Schwartz D.C."/>
            <person name="Turgeon B.G."/>
            <person name="Wapinski I."/>
            <person name="Yoder O."/>
            <person name="Young S."/>
            <person name="Zeng Q."/>
            <person name="Zhou S."/>
            <person name="Galagan J."/>
            <person name="Cuomo C.A."/>
            <person name="Kistler H.C."/>
            <person name="Rep M."/>
        </authorList>
    </citation>
    <scope>NUCLEOTIDE SEQUENCE [LARGE SCALE GENOMIC DNA]</scope>
    <source>
        <strain evidence="2">4287</strain>
    </source>
</reference>
<dbReference type="AlphaFoldDB" id="A0A0J9VW50"/>
<evidence type="ECO:0000313" key="3">
    <source>
        <dbReference type="Proteomes" id="UP000009097"/>
    </source>
</evidence>
<protein>
    <submittedName>
        <fullName evidence="2">Uncharacterized protein</fullName>
    </submittedName>
</protein>
<evidence type="ECO:0000313" key="2">
    <source>
        <dbReference type="EMBL" id="KNB15048.1"/>
    </source>
</evidence>
<dbReference type="KEGG" id="fox:FOXG_21250"/>
<reference evidence="2" key="1">
    <citation type="submission" date="2007-04" db="EMBL/GenBank/DDBJ databases">
        <authorList>
            <consortium name="The Broad Institute Genome Sequencing Platform"/>
            <person name="Birren B."/>
            <person name="Lander E."/>
            <person name="Galagan J."/>
            <person name="Nusbaum C."/>
            <person name="Devon K."/>
            <person name="Ma L.-J."/>
            <person name="Jaffe D."/>
            <person name="Butler J."/>
            <person name="Alvarez P."/>
            <person name="Gnerre S."/>
            <person name="Grabherr M."/>
            <person name="Kleber M."/>
            <person name="Mauceli E."/>
            <person name="Brockman W."/>
            <person name="MacCallum I.A."/>
            <person name="Young S."/>
            <person name="LaButti K."/>
            <person name="DeCaprio D."/>
            <person name="Crawford M."/>
            <person name="Koehrsen M."/>
            <person name="Engels R."/>
            <person name="Montgomery P."/>
            <person name="Pearson M."/>
            <person name="Howarth C."/>
            <person name="Larson L."/>
            <person name="White J."/>
            <person name="O'Leary S."/>
            <person name="Kodira C."/>
            <person name="Zeng Q."/>
            <person name="Yandava C."/>
            <person name="Alvarado L."/>
            <person name="Kistler C."/>
            <person name="Shim W.-B."/>
            <person name="Kang S."/>
            <person name="Woloshuk C."/>
        </authorList>
    </citation>
    <scope>NUCLEOTIDE SEQUENCE</scope>
    <source>
        <strain evidence="2">4287</strain>
    </source>
</reference>
<evidence type="ECO:0000256" key="1">
    <source>
        <dbReference type="SAM" id="MobiDB-lite"/>
    </source>
</evidence>
<dbReference type="GeneID" id="28961956"/>
<accession>A0A0J9VW50</accession>
<gene>
    <name evidence="2" type="ORF">FOXG_21250</name>
</gene>
<dbReference type="RefSeq" id="XP_018253093.1">
    <property type="nucleotide sequence ID" value="XM_018401558.1"/>
</dbReference>
<dbReference type="VEuPathDB" id="FungiDB:FOXG_21250"/>
<feature type="compositionally biased region" description="Basic and acidic residues" evidence="1">
    <location>
        <begin position="21"/>
        <end position="31"/>
    </location>
</feature>
<name>A0A0J9VW50_FUSO4</name>
<feature type="compositionally biased region" description="Polar residues" evidence="1">
    <location>
        <begin position="1"/>
        <end position="12"/>
    </location>
</feature>
<dbReference type="EMBL" id="DS231715">
    <property type="protein sequence ID" value="KNB15048.1"/>
    <property type="molecule type" value="Genomic_DNA"/>
</dbReference>
<dbReference type="Proteomes" id="UP000009097">
    <property type="component" value="Unassembled WGS sequence"/>
</dbReference>
<organism evidence="2 3">
    <name type="scientific">Fusarium oxysporum f. sp. lycopersici (strain 4287 / CBS 123668 / FGSC 9935 / NRRL 34936)</name>
    <name type="common">Fusarium vascular wilt of tomato</name>
    <dbReference type="NCBI Taxonomy" id="426428"/>
    <lineage>
        <taxon>Eukaryota</taxon>
        <taxon>Fungi</taxon>
        <taxon>Dikarya</taxon>
        <taxon>Ascomycota</taxon>
        <taxon>Pezizomycotina</taxon>
        <taxon>Sordariomycetes</taxon>
        <taxon>Hypocreomycetidae</taxon>
        <taxon>Hypocreales</taxon>
        <taxon>Nectriaceae</taxon>
        <taxon>Fusarium</taxon>
        <taxon>Fusarium oxysporum species complex</taxon>
    </lineage>
</organism>
<proteinExistence type="predicted"/>